<evidence type="ECO:0000256" key="1">
    <source>
        <dbReference type="SAM" id="MobiDB-lite"/>
    </source>
</evidence>
<name>G7NF56_MACMU</name>
<feature type="region of interest" description="Disordered" evidence="1">
    <location>
        <begin position="79"/>
        <end position="117"/>
    </location>
</feature>
<proteinExistence type="predicted"/>
<accession>G7NF56</accession>
<organism evidence="2">
    <name type="scientific">Macaca mulatta</name>
    <name type="common">Rhesus macaque</name>
    <dbReference type="NCBI Taxonomy" id="9544"/>
    <lineage>
        <taxon>Eukaryota</taxon>
        <taxon>Metazoa</taxon>
        <taxon>Chordata</taxon>
        <taxon>Craniata</taxon>
        <taxon>Vertebrata</taxon>
        <taxon>Euteleostomi</taxon>
        <taxon>Mammalia</taxon>
        <taxon>Eutheria</taxon>
        <taxon>Euarchontoglires</taxon>
        <taxon>Primates</taxon>
        <taxon>Haplorrhini</taxon>
        <taxon>Catarrhini</taxon>
        <taxon>Cercopithecidae</taxon>
        <taxon>Cercopithecinae</taxon>
        <taxon>Macaca</taxon>
    </lineage>
</organism>
<reference evidence="2" key="1">
    <citation type="journal article" date="2011" name="Nat. Biotechnol.">
        <title>Genome sequencing and comparison of two nonhuman primate animal models, the cynomolgus and Chinese rhesus macaques.</title>
        <authorList>
            <person name="Yan G."/>
            <person name="Zhang G."/>
            <person name="Fang X."/>
            <person name="Zhang Y."/>
            <person name="Li C."/>
            <person name="Ling F."/>
            <person name="Cooper D.N."/>
            <person name="Li Q."/>
            <person name="Li Y."/>
            <person name="van Gool A.J."/>
            <person name="Du H."/>
            <person name="Chen J."/>
            <person name="Chen R."/>
            <person name="Zhang P."/>
            <person name="Huang Z."/>
            <person name="Thompson J.R."/>
            <person name="Meng Y."/>
            <person name="Bai Y."/>
            <person name="Wang J."/>
            <person name="Zhuo M."/>
            <person name="Wang T."/>
            <person name="Huang Y."/>
            <person name="Wei L."/>
            <person name="Li J."/>
            <person name="Wang Z."/>
            <person name="Hu H."/>
            <person name="Yang P."/>
            <person name="Le L."/>
            <person name="Stenson P.D."/>
            <person name="Li B."/>
            <person name="Liu X."/>
            <person name="Ball E.V."/>
            <person name="An N."/>
            <person name="Huang Q."/>
            <person name="Zhang Y."/>
            <person name="Fan W."/>
            <person name="Zhang X."/>
            <person name="Li Y."/>
            <person name="Wang W."/>
            <person name="Katze M.G."/>
            <person name="Su B."/>
            <person name="Nielsen R."/>
            <person name="Yang H."/>
            <person name="Wang J."/>
            <person name="Wang X."/>
            <person name="Wang J."/>
        </authorList>
    </citation>
    <scope>NUCLEOTIDE SEQUENCE [LARGE SCALE GENOMIC DNA]</scope>
    <source>
        <strain evidence="2">CR-5</strain>
    </source>
</reference>
<feature type="non-terminal residue" evidence="2">
    <location>
        <position position="148"/>
    </location>
</feature>
<sequence>TGGFGSRFRQEGVWDRDLEKSIRLEEDAMESEPLAGTKTWGWGRRRWEARRRGTLPADASQPSPRTVVAIAAGAPVSACAGGSTGTPVARPESPLPHLYAWDKNSNPRKSRQAGPVGRVHALEQAPIVFRALRWGLTQFLRGSSPVTQ</sequence>
<protein>
    <submittedName>
        <fullName evidence="2">Uncharacterized protein</fullName>
    </submittedName>
</protein>
<evidence type="ECO:0000313" key="2">
    <source>
        <dbReference type="EMBL" id="EHH24312.1"/>
    </source>
</evidence>
<feature type="non-terminal residue" evidence="2">
    <location>
        <position position="1"/>
    </location>
</feature>
<dbReference type="Proteomes" id="UP000013456">
    <property type="component" value="Chromosome 15"/>
</dbReference>
<gene>
    <name evidence="2" type="ORF">EGK_07953</name>
</gene>
<dbReference type="EMBL" id="CM001267">
    <property type="protein sequence ID" value="EHH24312.1"/>
    <property type="molecule type" value="Genomic_DNA"/>
</dbReference>
<dbReference type="AlphaFoldDB" id="G7NF56"/>